<sequence length="133" mass="14247">MEDLGLLIIRLVIGLTFVGHGAQKLFGWFGGTGVSKTGEWLESIGIKPGGKIWAICAGIFELVGGLLFTTGVLTWLGSSLIVIIMIDAIITVHGRNGFWLTNGGYEYNLVLIAITVGVALTGPGRYSLFYQPF</sequence>
<reference evidence="9 11" key="2">
    <citation type="submission" date="2020-02" db="EMBL/GenBank/DDBJ databases">
        <authorList>
            <person name="Feng H."/>
        </authorList>
    </citation>
    <scope>NUCLEOTIDE SEQUENCE [LARGE SCALE GENOMIC DNA]</scope>
    <source>
        <strain evidence="9 11">Gsoil 114</strain>
    </source>
</reference>
<comment type="subcellular location">
    <subcellularLocation>
        <location evidence="1">Cell membrane</location>
        <topology evidence="1">Multi-pass membrane protein</topology>
    </subcellularLocation>
</comment>
<reference evidence="9 11" key="3">
    <citation type="submission" date="2020-03" db="EMBL/GenBank/DDBJ databases">
        <title>Bacillus aquiflavi sp. nov., isolated from yellow water of strong flavor Chinese baijiu in Yibin region of China.</title>
        <authorList>
            <person name="Xie J."/>
        </authorList>
    </citation>
    <scope>NUCLEOTIDE SEQUENCE [LARGE SCALE GENOMIC DNA]</scope>
    <source>
        <strain evidence="9 11">Gsoil 114</strain>
    </source>
</reference>
<dbReference type="EMBL" id="JRUN01000014">
    <property type="protein sequence ID" value="KHD85890.1"/>
    <property type="molecule type" value="Genomic_DNA"/>
</dbReference>
<dbReference type="STRING" id="363870.NG54_06465"/>
<dbReference type="Proteomes" id="UP000030588">
    <property type="component" value="Unassembled WGS sequence"/>
</dbReference>
<comment type="similarity">
    <text evidence="2">Belongs to the DoxX family.</text>
</comment>
<keyword evidence="3" id="KW-1003">Cell membrane</keyword>
<evidence type="ECO:0000313" key="8">
    <source>
        <dbReference type="EMBL" id="KHD85890.1"/>
    </source>
</evidence>
<evidence type="ECO:0000256" key="5">
    <source>
        <dbReference type="ARBA" id="ARBA00022989"/>
    </source>
</evidence>
<proteinExistence type="inferred from homology"/>
<keyword evidence="11" id="KW-1185">Reference proteome</keyword>
<dbReference type="OrthoDB" id="346004at2"/>
<dbReference type="Pfam" id="PF07681">
    <property type="entry name" value="DoxX"/>
    <property type="match status" value="1"/>
</dbReference>
<dbReference type="PANTHER" id="PTHR33452:SF10">
    <property type="entry name" value="OXIDOREDUCTASE MHQP-RELATED"/>
    <property type="match status" value="1"/>
</dbReference>
<evidence type="ECO:0000256" key="3">
    <source>
        <dbReference type="ARBA" id="ARBA00022475"/>
    </source>
</evidence>
<feature type="transmembrane region" description="Helical" evidence="7">
    <location>
        <begin position="6"/>
        <end position="31"/>
    </location>
</feature>
<dbReference type="InterPro" id="IPR032808">
    <property type="entry name" value="DoxX"/>
</dbReference>
<evidence type="ECO:0000256" key="6">
    <source>
        <dbReference type="ARBA" id="ARBA00023136"/>
    </source>
</evidence>
<dbReference type="RefSeq" id="WP_025727546.1">
    <property type="nucleotide sequence ID" value="NZ_JAAIWK010000002.1"/>
</dbReference>
<keyword evidence="5 7" id="KW-1133">Transmembrane helix</keyword>
<dbReference type="EMBL" id="JAAIWK010000002">
    <property type="protein sequence ID" value="NEY18873.1"/>
    <property type="molecule type" value="Genomic_DNA"/>
</dbReference>
<evidence type="ECO:0000313" key="10">
    <source>
        <dbReference type="Proteomes" id="UP000030588"/>
    </source>
</evidence>
<comment type="caution">
    <text evidence="8">The sequence shown here is derived from an EMBL/GenBank/DDBJ whole genome shotgun (WGS) entry which is preliminary data.</text>
</comment>
<feature type="transmembrane region" description="Helical" evidence="7">
    <location>
        <begin position="105"/>
        <end position="126"/>
    </location>
</feature>
<name>A0A0A6VCB7_9BACI</name>
<evidence type="ECO:0000313" key="9">
    <source>
        <dbReference type="EMBL" id="NEY18873.1"/>
    </source>
</evidence>
<evidence type="ECO:0000256" key="4">
    <source>
        <dbReference type="ARBA" id="ARBA00022692"/>
    </source>
</evidence>
<organism evidence="8 10">
    <name type="scientific">Heyndrickxia ginsengihumi</name>
    <dbReference type="NCBI Taxonomy" id="363870"/>
    <lineage>
        <taxon>Bacteria</taxon>
        <taxon>Bacillati</taxon>
        <taxon>Bacillota</taxon>
        <taxon>Bacilli</taxon>
        <taxon>Bacillales</taxon>
        <taxon>Bacillaceae</taxon>
        <taxon>Heyndrickxia</taxon>
    </lineage>
</organism>
<feature type="transmembrane region" description="Helical" evidence="7">
    <location>
        <begin position="75"/>
        <end position="93"/>
    </location>
</feature>
<evidence type="ECO:0000256" key="7">
    <source>
        <dbReference type="SAM" id="Phobius"/>
    </source>
</evidence>
<dbReference type="InterPro" id="IPR051907">
    <property type="entry name" value="DoxX-like_oxidoreductase"/>
</dbReference>
<dbReference type="PANTHER" id="PTHR33452">
    <property type="entry name" value="OXIDOREDUCTASE CATD-RELATED"/>
    <property type="match status" value="1"/>
</dbReference>
<accession>A0A0A6VCB7</accession>
<reference evidence="8 10" key="1">
    <citation type="submission" date="2014-10" db="EMBL/GenBank/DDBJ databases">
        <title>Draft genome of phytase producing Bacillus ginsengihumi strain M2.11.</title>
        <authorList>
            <person name="Toymentseva A."/>
            <person name="Boulygina E.A."/>
            <person name="Kazakov S.V."/>
            <person name="Kayumov I."/>
            <person name="Suleimanova A.D."/>
            <person name="Mardanova A.M."/>
            <person name="Maria S.N."/>
            <person name="Sergey M.Y."/>
            <person name="Sharipova M.R."/>
        </authorList>
    </citation>
    <scope>NUCLEOTIDE SEQUENCE [LARGE SCALE GENOMIC DNA]</scope>
    <source>
        <strain evidence="8 10">M2.11</strain>
    </source>
</reference>
<dbReference type="GO" id="GO:0005886">
    <property type="term" value="C:plasma membrane"/>
    <property type="evidence" value="ECO:0007669"/>
    <property type="project" value="UniProtKB-SubCell"/>
</dbReference>
<evidence type="ECO:0000256" key="1">
    <source>
        <dbReference type="ARBA" id="ARBA00004651"/>
    </source>
</evidence>
<dbReference type="AlphaFoldDB" id="A0A0A6VCB7"/>
<dbReference type="Proteomes" id="UP000476934">
    <property type="component" value="Unassembled WGS sequence"/>
</dbReference>
<evidence type="ECO:0000256" key="2">
    <source>
        <dbReference type="ARBA" id="ARBA00006679"/>
    </source>
</evidence>
<keyword evidence="4 7" id="KW-0812">Transmembrane</keyword>
<keyword evidence="6 7" id="KW-0472">Membrane</keyword>
<protein>
    <submittedName>
        <fullName evidence="9">DoxX family protein</fullName>
    </submittedName>
    <submittedName>
        <fullName evidence="8">Oxidoreductase</fullName>
    </submittedName>
</protein>
<gene>
    <name evidence="9" type="ORF">G4D61_02675</name>
    <name evidence="8" type="ORF">NG54_06465</name>
</gene>
<evidence type="ECO:0000313" key="11">
    <source>
        <dbReference type="Proteomes" id="UP000476934"/>
    </source>
</evidence>